<name>X1KZJ9_9ZZZZ</name>
<dbReference type="AlphaFoldDB" id="X1KZJ9"/>
<gene>
    <name evidence="1" type="ORF">S03H2_72276</name>
</gene>
<organism evidence="1">
    <name type="scientific">marine sediment metagenome</name>
    <dbReference type="NCBI Taxonomy" id="412755"/>
    <lineage>
        <taxon>unclassified sequences</taxon>
        <taxon>metagenomes</taxon>
        <taxon>ecological metagenomes</taxon>
    </lineage>
</organism>
<accession>X1KZJ9</accession>
<proteinExistence type="predicted"/>
<protein>
    <submittedName>
        <fullName evidence="1">Uncharacterized protein</fullName>
    </submittedName>
</protein>
<comment type="caution">
    <text evidence="1">The sequence shown here is derived from an EMBL/GenBank/DDBJ whole genome shotgun (WGS) entry which is preliminary data.</text>
</comment>
<dbReference type="EMBL" id="BARU01048772">
    <property type="protein sequence ID" value="GAH99065.1"/>
    <property type="molecule type" value="Genomic_DNA"/>
</dbReference>
<sequence>QRGELVAKWWGTLILPLSKGEEEHKIEGGKK</sequence>
<feature type="non-terminal residue" evidence="1">
    <location>
        <position position="1"/>
    </location>
</feature>
<reference evidence="1" key="1">
    <citation type="journal article" date="2014" name="Front. Microbiol.">
        <title>High frequency of phylogenetically diverse reductive dehalogenase-homologous genes in deep subseafloor sedimentary metagenomes.</title>
        <authorList>
            <person name="Kawai M."/>
            <person name="Futagami T."/>
            <person name="Toyoda A."/>
            <person name="Takaki Y."/>
            <person name="Nishi S."/>
            <person name="Hori S."/>
            <person name="Arai W."/>
            <person name="Tsubouchi T."/>
            <person name="Morono Y."/>
            <person name="Uchiyama I."/>
            <person name="Ito T."/>
            <person name="Fujiyama A."/>
            <person name="Inagaki F."/>
            <person name="Takami H."/>
        </authorList>
    </citation>
    <scope>NUCLEOTIDE SEQUENCE</scope>
    <source>
        <strain evidence="1">Expedition CK06-06</strain>
    </source>
</reference>
<evidence type="ECO:0000313" key="1">
    <source>
        <dbReference type="EMBL" id="GAH99065.1"/>
    </source>
</evidence>